<accession>A0ABP8RQB6</accession>
<keyword evidence="3" id="KW-0732">Signal</keyword>
<reference evidence="7" key="1">
    <citation type="journal article" date="2019" name="Int. J. Syst. Evol. Microbiol.">
        <title>The Global Catalogue of Microorganisms (GCM) 10K type strain sequencing project: providing services to taxonomists for standard genome sequencing and annotation.</title>
        <authorList>
            <consortium name="The Broad Institute Genomics Platform"/>
            <consortium name="The Broad Institute Genome Sequencing Center for Infectious Disease"/>
            <person name="Wu L."/>
            <person name="Ma J."/>
        </authorList>
    </citation>
    <scope>NUCLEOTIDE SEQUENCE [LARGE SCALE GENOMIC DNA]</scope>
    <source>
        <strain evidence="7">JCM 17906</strain>
    </source>
</reference>
<dbReference type="EMBL" id="BAABGT010000029">
    <property type="protein sequence ID" value="GAA4544965.1"/>
    <property type="molecule type" value="Genomic_DNA"/>
</dbReference>
<comment type="similarity">
    <text evidence="2">Belongs to the bacterial solute-binding protein SsuA/TauA family.</text>
</comment>
<evidence type="ECO:0000256" key="3">
    <source>
        <dbReference type="ARBA" id="ARBA00022729"/>
    </source>
</evidence>
<keyword evidence="7" id="KW-1185">Reference proteome</keyword>
<evidence type="ECO:0000256" key="4">
    <source>
        <dbReference type="SAM" id="Phobius"/>
    </source>
</evidence>
<evidence type="ECO:0000313" key="7">
    <source>
        <dbReference type="Proteomes" id="UP001501598"/>
    </source>
</evidence>
<dbReference type="PANTHER" id="PTHR30024">
    <property type="entry name" value="ALIPHATIC SULFONATES-BINDING PROTEIN-RELATED"/>
    <property type="match status" value="1"/>
</dbReference>
<dbReference type="Gene3D" id="3.40.190.10">
    <property type="entry name" value="Periplasmic binding protein-like II"/>
    <property type="match status" value="2"/>
</dbReference>
<dbReference type="RefSeq" id="WP_345416093.1">
    <property type="nucleotide sequence ID" value="NZ_BAABGT010000029.1"/>
</dbReference>
<dbReference type="SUPFAM" id="SSF53850">
    <property type="entry name" value="Periplasmic binding protein-like II"/>
    <property type="match status" value="1"/>
</dbReference>
<dbReference type="InterPro" id="IPR015168">
    <property type="entry name" value="SsuA/THI5"/>
</dbReference>
<evidence type="ECO:0000256" key="1">
    <source>
        <dbReference type="ARBA" id="ARBA00004418"/>
    </source>
</evidence>
<evidence type="ECO:0000313" key="6">
    <source>
        <dbReference type="EMBL" id="GAA4544965.1"/>
    </source>
</evidence>
<protein>
    <submittedName>
        <fullName evidence="6">ABC transporter substrate-binding protein</fullName>
    </submittedName>
</protein>
<gene>
    <name evidence="6" type="ORF">GCM10023175_24080</name>
</gene>
<sequence>MSRQEARTSIRGTGSRVRKSAVALVAATVIAAVAGCGSGGADKPPAAAGTSRPAEMTDVGVAASAIAGVANLFLAQESDLFKAENLNVEPDFVKFTPDIVAAVVGGSDAFGHINTATLLQALEANVPIQIVSPGYVGEAAESGIYVAKGSTITSIRDLEGKRIGVAGLKNIQQIAIMATAGEAGADPTKFEFVEIAVPTMVTAVERGQVDAVALPEPFVTLAGGQLTEVVDNMYEGFGSHPLITYYITSDRYAADHPEVVRAFGNAMVEAQDLAQQNPDRVRKAVAGYTEIPEDVVGRMALPSWTTNLQPATLERQAEFLVEYGFLKQMPADLDKLFASAQGQQ</sequence>
<proteinExistence type="inferred from homology"/>
<dbReference type="PANTHER" id="PTHR30024:SF47">
    <property type="entry name" value="TAURINE-BINDING PERIPLASMIC PROTEIN"/>
    <property type="match status" value="1"/>
</dbReference>
<feature type="domain" description="SsuA/THI5-like" evidence="5">
    <location>
        <begin position="69"/>
        <end position="280"/>
    </location>
</feature>
<feature type="transmembrane region" description="Helical" evidence="4">
    <location>
        <begin position="21"/>
        <end position="41"/>
    </location>
</feature>
<keyword evidence="4" id="KW-0472">Membrane</keyword>
<evidence type="ECO:0000256" key="2">
    <source>
        <dbReference type="ARBA" id="ARBA00010742"/>
    </source>
</evidence>
<name>A0ABP8RQB6_9PSEU</name>
<keyword evidence="4" id="KW-0812">Transmembrane</keyword>
<comment type="subcellular location">
    <subcellularLocation>
        <location evidence="1">Periplasm</location>
    </subcellularLocation>
</comment>
<dbReference type="Proteomes" id="UP001501598">
    <property type="component" value="Unassembled WGS sequence"/>
</dbReference>
<dbReference type="Pfam" id="PF09084">
    <property type="entry name" value="NMT1"/>
    <property type="match status" value="1"/>
</dbReference>
<comment type="caution">
    <text evidence="6">The sequence shown here is derived from an EMBL/GenBank/DDBJ whole genome shotgun (WGS) entry which is preliminary data.</text>
</comment>
<keyword evidence="4" id="KW-1133">Transmembrane helix</keyword>
<evidence type="ECO:0000259" key="5">
    <source>
        <dbReference type="Pfam" id="PF09084"/>
    </source>
</evidence>
<organism evidence="6 7">
    <name type="scientific">Pseudonocardia xishanensis</name>
    <dbReference type="NCBI Taxonomy" id="630995"/>
    <lineage>
        <taxon>Bacteria</taxon>
        <taxon>Bacillati</taxon>
        <taxon>Actinomycetota</taxon>
        <taxon>Actinomycetes</taxon>
        <taxon>Pseudonocardiales</taxon>
        <taxon>Pseudonocardiaceae</taxon>
        <taxon>Pseudonocardia</taxon>
    </lineage>
</organism>